<dbReference type="AlphaFoldDB" id="A0AAD8I8P2"/>
<dbReference type="Pfam" id="PF20431">
    <property type="entry name" value="E_motif"/>
    <property type="match status" value="1"/>
</dbReference>
<name>A0AAD8I8P2_9APIA</name>
<dbReference type="Pfam" id="PF01535">
    <property type="entry name" value="PPR"/>
    <property type="match status" value="2"/>
</dbReference>
<dbReference type="Pfam" id="PF13041">
    <property type="entry name" value="PPR_2"/>
    <property type="match status" value="2"/>
</dbReference>
<evidence type="ECO:0000313" key="6">
    <source>
        <dbReference type="Proteomes" id="UP001237642"/>
    </source>
</evidence>
<evidence type="ECO:0000259" key="4">
    <source>
        <dbReference type="Pfam" id="PF14432"/>
    </source>
</evidence>
<organism evidence="5 6">
    <name type="scientific">Heracleum sosnowskyi</name>
    <dbReference type="NCBI Taxonomy" id="360622"/>
    <lineage>
        <taxon>Eukaryota</taxon>
        <taxon>Viridiplantae</taxon>
        <taxon>Streptophyta</taxon>
        <taxon>Embryophyta</taxon>
        <taxon>Tracheophyta</taxon>
        <taxon>Spermatophyta</taxon>
        <taxon>Magnoliopsida</taxon>
        <taxon>eudicotyledons</taxon>
        <taxon>Gunneridae</taxon>
        <taxon>Pentapetalae</taxon>
        <taxon>asterids</taxon>
        <taxon>campanulids</taxon>
        <taxon>Apiales</taxon>
        <taxon>Apiaceae</taxon>
        <taxon>Apioideae</taxon>
        <taxon>apioid superclade</taxon>
        <taxon>Tordylieae</taxon>
        <taxon>Tordyliinae</taxon>
        <taxon>Heracleum</taxon>
    </lineage>
</organism>
<dbReference type="NCBIfam" id="TIGR00756">
    <property type="entry name" value="PPR"/>
    <property type="match status" value="3"/>
</dbReference>
<dbReference type="PROSITE" id="PS51375">
    <property type="entry name" value="PPR"/>
    <property type="match status" value="3"/>
</dbReference>
<dbReference type="Gene3D" id="1.25.40.10">
    <property type="entry name" value="Tetratricopeptide repeat domain"/>
    <property type="match status" value="3"/>
</dbReference>
<comment type="caution">
    <text evidence="5">The sequence shown here is derived from an EMBL/GenBank/DDBJ whole genome shotgun (WGS) entry which is preliminary data.</text>
</comment>
<dbReference type="PANTHER" id="PTHR47926">
    <property type="entry name" value="PENTATRICOPEPTIDE REPEAT-CONTAINING PROTEIN"/>
    <property type="match status" value="1"/>
</dbReference>
<dbReference type="FunFam" id="1.25.40.10:FF:000366">
    <property type="entry name" value="Pentatricopeptide (PPR) repeat-containing protein"/>
    <property type="match status" value="1"/>
</dbReference>
<accession>A0AAD8I8P2</accession>
<reference evidence="5" key="2">
    <citation type="submission" date="2023-05" db="EMBL/GenBank/DDBJ databases">
        <authorList>
            <person name="Schelkunov M.I."/>
        </authorList>
    </citation>
    <scope>NUCLEOTIDE SEQUENCE</scope>
    <source>
        <strain evidence="5">Hsosn_3</strain>
        <tissue evidence="5">Leaf</tissue>
    </source>
</reference>
<dbReference type="EMBL" id="JAUIZM010000006">
    <property type="protein sequence ID" value="KAK1380798.1"/>
    <property type="molecule type" value="Genomic_DNA"/>
</dbReference>
<evidence type="ECO:0000256" key="2">
    <source>
        <dbReference type="ARBA" id="ARBA00022737"/>
    </source>
</evidence>
<dbReference type="GO" id="GO:0003723">
    <property type="term" value="F:RNA binding"/>
    <property type="evidence" value="ECO:0007669"/>
    <property type="project" value="InterPro"/>
</dbReference>
<dbReference type="PANTHER" id="PTHR47926:SF347">
    <property type="entry name" value="PENTATRICOPEPTIDE REPEAT-CONTAINING PROTEIN"/>
    <property type="match status" value="1"/>
</dbReference>
<feature type="repeat" description="PPR" evidence="3">
    <location>
        <begin position="116"/>
        <end position="150"/>
    </location>
</feature>
<dbReference type="InterPro" id="IPR046960">
    <property type="entry name" value="PPR_At4g14850-like_plant"/>
</dbReference>
<dbReference type="GO" id="GO:0009451">
    <property type="term" value="P:RNA modification"/>
    <property type="evidence" value="ECO:0007669"/>
    <property type="project" value="InterPro"/>
</dbReference>
<dbReference type="Proteomes" id="UP001237642">
    <property type="component" value="Unassembled WGS sequence"/>
</dbReference>
<sequence length="527" mass="60016">MSYARKLFDEMHKPRAYLWNTLIKGYVKYEIPCQAVGLYRDMHVLGVRPDPFTFPYVVKACGEFWDASVGAAVHVVVLKFGLEFIAMVRTELMIMYVKFGELECAEKLFFSMVDRDLVAWNALISAYAQNGYAVNALRLFHEMRVGGISPDGVTVVSALSACSQLGCLETAMELYEFGKREGSVKGNVMVDNARLDVYVKCGCMDMASELFNRMPYRNVISWSTMIGGSAMNGESGRALKLFSRMQYEGVQPNSVTFLAVLCACSHAGLVREGWNYFNYMTYSDNCYLKPRKEHYACMVDLLGRSGHLEEAYNFIRSMPIEPDAGVWATLLGACAIYHNIDLGQHAADMLFELSPDIASYHVLLSNMYAAAGRWRCVAKVRHKMRKKGVRKVAAYSSIEFNGQIHILYAGDRWHPQTARIYKNLKELIEKIKTWGYSPKADSVLHDVDMEEREETLSTHSEKLAIVFGLINIEGQMPIRVMKNLRTCDDCHTFAKMVSKMTMREIILRDKSRFHHFKHGFCSCNDFW</sequence>
<dbReference type="InterPro" id="IPR002885">
    <property type="entry name" value="PPR_rpt"/>
</dbReference>
<feature type="domain" description="DYW" evidence="4">
    <location>
        <begin position="435"/>
        <end position="527"/>
    </location>
</feature>
<protein>
    <submittedName>
        <fullName evidence="5">Pentatricopeptide repeat-containing protein</fullName>
    </submittedName>
</protein>
<feature type="repeat" description="PPR" evidence="3">
    <location>
        <begin position="218"/>
        <end position="252"/>
    </location>
</feature>
<gene>
    <name evidence="5" type="ORF">POM88_027542</name>
</gene>
<keyword evidence="6" id="KW-1185">Reference proteome</keyword>
<keyword evidence="2" id="KW-0677">Repeat</keyword>
<dbReference type="Pfam" id="PF14432">
    <property type="entry name" value="DYW_deaminase"/>
    <property type="match status" value="1"/>
</dbReference>
<proteinExistence type="inferred from homology"/>
<comment type="similarity">
    <text evidence="1">Belongs to the PPR family. PCMP-H subfamily.</text>
</comment>
<evidence type="ECO:0000256" key="3">
    <source>
        <dbReference type="PROSITE-ProRule" id="PRU00708"/>
    </source>
</evidence>
<dbReference type="InterPro" id="IPR011990">
    <property type="entry name" value="TPR-like_helical_dom_sf"/>
</dbReference>
<feature type="repeat" description="PPR" evidence="3">
    <location>
        <begin position="15"/>
        <end position="49"/>
    </location>
</feature>
<dbReference type="GO" id="GO:0008270">
    <property type="term" value="F:zinc ion binding"/>
    <property type="evidence" value="ECO:0007669"/>
    <property type="project" value="InterPro"/>
</dbReference>
<reference evidence="5" key="1">
    <citation type="submission" date="2023-02" db="EMBL/GenBank/DDBJ databases">
        <title>Genome of toxic invasive species Heracleum sosnowskyi carries increased number of genes despite the absence of recent whole-genome duplications.</title>
        <authorList>
            <person name="Schelkunov M."/>
            <person name="Shtratnikova V."/>
            <person name="Makarenko M."/>
            <person name="Klepikova A."/>
            <person name="Omelchenko D."/>
            <person name="Novikova G."/>
            <person name="Obukhova E."/>
            <person name="Bogdanov V."/>
            <person name="Penin A."/>
            <person name="Logacheva M."/>
        </authorList>
    </citation>
    <scope>NUCLEOTIDE SEQUENCE</scope>
    <source>
        <strain evidence="5">Hsosn_3</strain>
        <tissue evidence="5">Leaf</tissue>
    </source>
</reference>
<dbReference type="FunFam" id="1.25.40.10:FF:000031">
    <property type="entry name" value="Pentatricopeptide repeat-containing protein mitochondrial"/>
    <property type="match status" value="1"/>
</dbReference>
<evidence type="ECO:0000313" key="5">
    <source>
        <dbReference type="EMBL" id="KAK1380798.1"/>
    </source>
</evidence>
<dbReference type="InterPro" id="IPR046848">
    <property type="entry name" value="E_motif"/>
</dbReference>
<dbReference type="InterPro" id="IPR032867">
    <property type="entry name" value="DYW_dom"/>
</dbReference>
<evidence type="ECO:0000256" key="1">
    <source>
        <dbReference type="ARBA" id="ARBA00006643"/>
    </source>
</evidence>
<dbReference type="FunFam" id="1.25.40.10:FF:000344">
    <property type="entry name" value="Pentatricopeptide repeat-containing protein"/>
    <property type="match status" value="1"/>
</dbReference>